<dbReference type="InterPro" id="IPR008040">
    <property type="entry name" value="Hydant_A_N"/>
</dbReference>
<dbReference type="Pfam" id="PF01968">
    <property type="entry name" value="Hydantoinase_A"/>
    <property type="match status" value="1"/>
</dbReference>
<evidence type="ECO:0000313" key="3">
    <source>
        <dbReference type="EMBL" id="CAI7988941.1"/>
    </source>
</evidence>
<keyword evidence="4" id="KW-1185">Reference proteome</keyword>
<organism evidence="3 4">
    <name type="scientific">Geodia barretti</name>
    <name type="common">Barrett's horny sponge</name>
    <dbReference type="NCBI Taxonomy" id="519541"/>
    <lineage>
        <taxon>Eukaryota</taxon>
        <taxon>Metazoa</taxon>
        <taxon>Porifera</taxon>
        <taxon>Demospongiae</taxon>
        <taxon>Heteroscleromorpha</taxon>
        <taxon>Tetractinellida</taxon>
        <taxon>Astrophorina</taxon>
        <taxon>Geodiidae</taxon>
        <taxon>Geodia</taxon>
    </lineage>
</organism>
<dbReference type="Proteomes" id="UP001174909">
    <property type="component" value="Unassembled WGS sequence"/>
</dbReference>
<feature type="domain" description="Hydantoinase/oxoprolinase N-terminal" evidence="2">
    <location>
        <begin position="5"/>
        <end position="170"/>
    </location>
</feature>
<proteinExistence type="predicted"/>
<dbReference type="InterPro" id="IPR002821">
    <property type="entry name" value="Hydantoinase_A"/>
</dbReference>
<dbReference type="GO" id="GO:0005829">
    <property type="term" value="C:cytosol"/>
    <property type="evidence" value="ECO:0007669"/>
    <property type="project" value="TreeGrafter"/>
</dbReference>
<dbReference type="AlphaFoldDB" id="A0AA35QRT8"/>
<evidence type="ECO:0000259" key="2">
    <source>
        <dbReference type="Pfam" id="PF05378"/>
    </source>
</evidence>
<feature type="domain" description="Hydantoinase A/oxoprolinase" evidence="1">
    <location>
        <begin position="191"/>
        <end position="388"/>
    </location>
</feature>
<dbReference type="InterPro" id="IPR043129">
    <property type="entry name" value="ATPase_NBD"/>
</dbReference>
<protein>
    <submittedName>
        <fullName evidence="3">D-/L-hydantoinase subunit A</fullName>
    </submittedName>
</protein>
<reference evidence="3" key="1">
    <citation type="submission" date="2023-03" db="EMBL/GenBank/DDBJ databases">
        <authorList>
            <person name="Steffen K."/>
            <person name="Cardenas P."/>
        </authorList>
    </citation>
    <scope>NUCLEOTIDE SEQUENCE</scope>
</reference>
<dbReference type="InterPro" id="IPR045079">
    <property type="entry name" value="Oxoprolinase-like"/>
</dbReference>
<dbReference type="Pfam" id="PF05378">
    <property type="entry name" value="Hydant_A_N"/>
    <property type="match status" value="1"/>
</dbReference>
<comment type="caution">
    <text evidence="3">The sequence shown here is derived from an EMBL/GenBank/DDBJ whole genome shotgun (WGS) entry which is preliminary data.</text>
</comment>
<name>A0AA35QRT8_GEOBA</name>
<evidence type="ECO:0000313" key="4">
    <source>
        <dbReference type="Proteomes" id="UP001174909"/>
    </source>
</evidence>
<dbReference type="GO" id="GO:0006749">
    <property type="term" value="P:glutathione metabolic process"/>
    <property type="evidence" value="ECO:0007669"/>
    <property type="project" value="TreeGrafter"/>
</dbReference>
<dbReference type="GO" id="GO:0017168">
    <property type="term" value="F:5-oxoprolinase (ATP-hydrolyzing) activity"/>
    <property type="evidence" value="ECO:0007669"/>
    <property type="project" value="TreeGrafter"/>
</dbReference>
<dbReference type="PANTHER" id="PTHR11365">
    <property type="entry name" value="5-OXOPROLINASE RELATED"/>
    <property type="match status" value="1"/>
</dbReference>
<dbReference type="PANTHER" id="PTHR11365:SF23">
    <property type="entry name" value="HYPOTHETICAL 5-OXOPROLINASE (EUROFUNG)-RELATED"/>
    <property type="match status" value="1"/>
</dbReference>
<dbReference type="SUPFAM" id="SSF53067">
    <property type="entry name" value="Actin-like ATPase domain"/>
    <property type="match status" value="1"/>
</dbReference>
<accession>A0AA35QRT8</accession>
<gene>
    <name evidence="3" type="ORF">GBAR_LOCUS87</name>
</gene>
<dbReference type="EMBL" id="CASHTH010000012">
    <property type="protein sequence ID" value="CAI7988941.1"/>
    <property type="molecule type" value="Genomic_DNA"/>
</dbReference>
<evidence type="ECO:0000259" key="1">
    <source>
        <dbReference type="Pfam" id="PF01968"/>
    </source>
</evidence>
<sequence length="396" mass="42586">MARYRVAVDTGGTFSDFVFFNEDSGEISITKVPSTPKEPFQAVLNGVQELLDRGVPAGDVSFFSHGTTVGTNALLEEKGAVMEQSRGYGPVTYDLFFEKPRLLASPYTTEEIPERVDFQGRALTPVDLKQAAEAIRRLKAKGVESVAVCFLFSFLNLDHELAVKKLMAEEFPEASLSLSCEVLPQIREFFRMSTTVINAYIAPVMSAYLNRLETRLREMGVDTPQLYIMQSNGRVSTFKTSARKPVATVLSGPAGGVISSLGVSGKVGIDNIITFDMGGTSCDVALIHQGRPVVTNQGRISQRPISLPMLDIHTVSAGGGTIARIDSVGALQVGPDSAGADPGPICYDHGGENATVTDANVILGVLDPDHFLGGRLTLDKEKAESVVEERMPSPWG</sequence>